<sequence>MRTTRSTTLLLVAATAATLALASAPASGHDDDRADYRTRLDPLNKPGSEGRVRLRVEDATLHVRLRVKGLDDGPHIAHIHGIRQAENECPGFDADADGNGFVDLVEGLPSYGPVQRTLSVGLDDVGRRLRYRRDFTALDDGSAIAALGDLSQYAIVVHGVDLDDDGVVSNADVNGDGDQAADNEISMPALCGEIEHHH</sequence>
<evidence type="ECO:0000256" key="2">
    <source>
        <dbReference type="SAM" id="SignalP"/>
    </source>
</evidence>
<feature type="region of interest" description="Disordered" evidence="1">
    <location>
        <begin position="24"/>
        <end position="47"/>
    </location>
</feature>
<reference evidence="4" key="1">
    <citation type="journal article" date="2019" name="Int. J. Syst. Evol. Microbiol.">
        <title>The Global Catalogue of Microorganisms (GCM) 10K type strain sequencing project: providing services to taxonomists for standard genome sequencing and annotation.</title>
        <authorList>
            <consortium name="The Broad Institute Genomics Platform"/>
            <consortium name="The Broad Institute Genome Sequencing Center for Infectious Disease"/>
            <person name="Wu L."/>
            <person name="Ma J."/>
        </authorList>
    </citation>
    <scope>NUCLEOTIDE SEQUENCE [LARGE SCALE GENOMIC DNA]</scope>
    <source>
        <strain evidence="4">CGMCC 1.12477</strain>
    </source>
</reference>
<evidence type="ECO:0000256" key="1">
    <source>
        <dbReference type="SAM" id="MobiDB-lite"/>
    </source>
</evidence>
<feature type="chain" id="PRO_5046991196" description="CHRD domain-containing protein" evidence="2">
    <location>
        <begin position="29"/>
        <end position="198"/>
    </location>
</feature>
<keyword evidence="4" id="KW-1185">Reference proteome</keyword>
<dbReference type="RefSeq" id="WP_343916557.1">
    <property type="nucleotide sequence ID" value="NZ_BAAAJT010000002.1"/>
</dbReference>
<protein>
    <recommendedName>
        <fullName evidence="5">CHRD domain-containing protein</fullName>
    </recommendedName>
</protein>
<comment type="caution">
    <text evidence="3">The sequence shown here is derived from an EMBL/GenBank/DDBJ whole genome shotgun (WGS) entry which is preliminary data.</text>
</comment>
<evidence type="ECO:0000313" key="4">
    <source>
        <dbReference type="Proteomes" id="UP001597351"/>
    </source>
</evidence>
<proteinExistence type="predicted"/>
<name>A0ABW4TL13_9ACTN</name>
<gene>
    <name evidence="3" type="ORF">ACFSDE_06425</name>
</gene>
<dbReference type="Proteomes" id="UP001597351">
    <property type="component" value="Unassembled WGS sequence"/>
</dbReference>
<feature type="signal peptide" evidence="2">
    <location>
        <begin position="1"/>
        <end position="28"/>
    </location>
</feature>
<keyword evidence="2" id="KW-0732">Signal</keyword>
<evidence type="ECO:0008006" key="5">
    <source>
        <dbReference type="Google" id="ProtNLM"/>
    </source>
</evidence>
<organism evidence="3 4">
    <name type="scientific">Nocardioides aestuarii</name>
    <dbReference type="NCBI Taxonomy" id="252231"/>
    <lineage>
        <taxon>Bacteria</taxon>
        <taxon>Bacillati</taxon>
        <taxon>Actinomycetota</taxon>
        <taxon>Actinomycetes</taxon>
        <taxon>Propionibacteriales</taxon>
        <taxon>Nocardioidaceae</taxon>
        <taxon>Nocardioides</taxon>
    </lineage>
</organism>
<feature type="compositionally biased region" description="Basic and acidic residues" evidence="1">
    <location>
        <begin position="28"/>
        <end position="47"/>
    </location>
</feature>
<dbReference type="EMBL" id="JBHUGD010000003">
    <property type="protein sequence ID" value="MFD1946422.1"/>
    <property type="molecule type" value="Genomic_DNA"/>
</dbReference>
<accession>A0ABW4TL13</accession>
<evidence type="ECO:0000313" key="3">
    <source>
        <dbReference type="EMBL" id="MFD1946422.1"/>
    </source>
</evidence>